<protein>
    <recommendedName>
        <fullName evidence="12">CDP-alcohol phosphatidyltransferase</fullName>
    </recommendedName>
</protein>
<feature type="transmembrane region" description="Helical" evidence="10">
    <location>
        <begin position="62"/>
        <end position="82"/>
    </location>
</feature>
<evidence type="ECO:0000256" key="10">
    <source>
        <dbReference type="SAM" id="Phobius"/>
    </source>
</evidence>
<evidence type="ECO:0000256" key="8">
    <source>
        <dbReference type="ARBA" id="ARBA00023209"/>
    </source>
</evidence>
<dbReference type="PANTHER" id="PTHR14269:SF11">
    <property type="entry name" value="CDP-DIACYLGLYCEROL--GLYCEROL-3-PHOSPHATE 3-PHOSPHATIDYLTRANSFERASE"/>
    <property type="match status" value="1"/>
</dbReference>
<evidence type="ECO:0000256" key="4">
    <source>
        <dbReference type="ARBA" id="ARBA00022692"/>
    </source>
</evidence>
<dbReference type="InterPro" id="IPR050324">
    <property type="entry name" value="CDP-alcohol_PTase-I"/>
</dbReference>
<comment type="subcellular location">
    <subcellularLocation>
        <location evidence="1">Membrane</location>
        <topology evidence="1">Multi-pass membrane protein</topology>
    </subcellularLocation>
</comment>
<evidence type="ECO:0000256" key="5">
    <source>
        <dbReference type="ARBA" id="ARBA00022989"/>
    </source>
</evidence>
<keyword evidence="7 10" id="KW-0472">Membrane</keyword>
<evidence type="ECO:0000256" key="7">
    <source>
        <dbReference type="ARBA" id="ARBA00023136"/>
    </source>
</evidence>
<keyword evidence="5 10" id="KW-1133">Transmembrane helix</keyword>
<keyword evidence="8" id="KW-0594">Phospholipid biosynthesis</keyword>
<dbReference type="PROSITE" id="PS00379">
    <property type="entry name" value="CDP_ALCOHOL_P_TRANSF"/>
    <property type="match status" value="1"/>
</dbReference>
<dbReference type="Gene3D" id="1.20.120.1760">
    <property type="match status" value="1"/>
</dbReference>
<dbReference type="AlphaFoldDB" id="A0A6C0KSL6"/>
<keyword evidence="4 10" id="KW-0812">Transmembrane</keyword>
<keyword evidence="2" id="KW-0444">Lipid biosynthesis</keyword>
<name>A0A6C0KSL6_9ZZZZ</name>
<keyword evidence="6" id="KW-0443">Lipid metabolism</keyword>
<evidence type="ECO:0000256" key="2">
    <source>
        <dbReference type="ARBA" id="ARBA00022516"/>
    </source>
</evidence>
<keyword evidence="9" id="KW-1208">Phospholipid metabolism</keyword>
<reference evidence="11" key="1">
    <citation type="journal article" date="2020" name="Nature">
        <title>Giant virus diversity and host interactions through global metagenomics.</title>
        <authorList>
            <person name="Schulz F."/>
            <person name="Roux S."/>
            <person name="Paez-Espino D."/>
            <person name="Jungbluth S."/>
            <person name="Walsh D.A."/>
            <person name="Denef V.J."/>
            <person name="McMahon K.D."/>
            <person name="Konstantinidis K.T."/>
            <person name="Eloe-Fadrosh E.A."/>
            <person name="Kyrpides N.C."/>
            <person name="Woyke T."/>
        </authorList>
    </citation>
    <scope>NUCLEOTIDE SEQUENCE</scope>
    <source>
        <strain evidence="11">GVMAG-S-3300013014-136</strain>
    </source>
</reference>
<evidence type="ECO:0000313" key="11">
    <source>
        <dbReference type="EMBL" id="QHU20146.1"/>
    </source>
</evidence>
<feature type="transmembrane region" description="Helical" evidence="10">
    <location>
        <begin position="40"/>
        <end position="57"/>
    </location>
</feature>
<sequence length="196" mass="22771">MVLPGDKINNEYQNPIDIGLLYFCRAVDQPLHAMGVTPNMITLFGLIIGIMSIYFLIHKHYLIAVLLLWFTYFTDCLDGYMARKYNQTSKLGDYLDHFRDQFVILCIVILMTLHIKEFKYRLLFVFVITISAILMLSQLGCQEKLAEYNDHNECLGFLKKLCPGNAEENIKLTRWCGCGTFYLILSIFIVALRYQI</sequence>
<evidence type="ECO:0000256" key="3">
    <source>
        <dbReference type="ARBA" id="ARBA00022679"/>
    </source>
</evidence>
<accession>A0A6C0KSL6</accession>
<dbReference type="InterPro" id="IPR043130">
    <property type="entry name" value="CDP-OH_PTrfase_TM_dom"/>
</dbReference>
<evidence type="ECO:0000256" key="9">
    <source>
        <dbReference type="ARBA" id="ARBA00023264"/>
    </source>
</evidence>
<feature type="transmembrane region" description="Helical" evidence="10">
    <location>
        <begin position="98"/>
        <end position="115"/>
    </location>
</feature>
<dbReference type="Pfam" id="PF01066">
    <property type="entry name" value="CDP-OH_P_transf"/>
    <property type="match status" value="1"/>
</dbReference>
<proteinExistence type="predicted"/>
<dbReference type="InterPro" id="IPR048254">
    <property type="entry name" value="CDP_ALCOHOL_P_TRANSF_CS"/>
</dbReference>
<evidence type="ECO:0008006" key="12">
    <source>
        <dbReference type="Google" id="ProtNLM"/>
    </source>
</evidence>
<dbReference type="InterPro" id="IPR000462">
    <property type="entry name" value="CDP-OH_P_trans"/>
</dbReference>
<evidence type="ECO:0000256" key="6">
    <source>
        <dbReference type="ARBA" id="ARBA00023098"/>
    </source>
</evidence>
<dbReference type="EMBL" id="MN740962">
    <property type="protein sequence ID" value="QHU20146.1"/>
    <property type="molecule type" value="Genomic_DNA"/>
</dbReference>
<feature type="transmembrane region" description="Helical" evidence="10">
    <location>
        <begin position="172"/>
        <end position="192"/>
    </location>
</feature>
<dbReference type="GO" id="GO:0016780">
    <property type="term" value="F:phosphotransferase activity, for other substituted phosphate groups"/>
    <property type="evidence" value="ECO:0007669"/>
    <property type="project" value="InterPro"/>
</dbReference>
<organism evidence="11">
    <name type="scientific">viral metagenome</name>
    <dbReference type="NCBI Taxonomy" id="1070528"/>
    <lineage>
        <taxon>unclassified sequences</taxon>
        <taxon>metagenomes</taxon>
        <taxon>organismal metagenomes</taxon>
    </lineage>
</organism>
<dbReference type="GO" id="GO:0016020">
    <property type="term" value="C:membrane"/>
    <property type="evidence" value="ECO:0007669"/>
    <property type="project" value="UniProtKB-SubCell"/>
</dbReference>
<dbReference type="GO" id="GO:0046474">
    <property type="term" value="P:glycerophospholipid biosynthetic process"/>
    <property type="evidence" value="ECO:0007669"/>
    <property type="project" value="TreeGrafter"/>
</dbReference>
<keyword evidence="3" id="KW-0808">Transferase</keyword>
<evidence type="ECO:0000256" key="1">
    <source>
        <dbReference type="ARBA" id="ARBA00004141"/>
    </source>
</evidence>
<feature type="transmembrane region" description="Helical" evidence="10">
    <location>
        <begin position="122"/>
        <end position="140"/>
    </location>
</feature>
<dbReference type="PANTHER" id="PTHR14269">
    <property type="entry name" value="CDP-DIACYLGLYCEROL--GLYCEROL-3-PHOSPHATE 3-PHOSPHATIDYLTRANSFERASE-RELATED"/>
    <property type="match status" value="1"/>
</dbReference>